<name>A0A8B6FP14_MYTGA</name>
<feature type="signal peptide" evidence="1">
    <location>
        <begin position="1"/>
        <end position="28"/>
    </location>
</feature>
<reference evidence="2" key="1">
    <citation type="submission" date="2018-11" db="EMBL/GenBank/DDBJ databases">
        <authorList>
            <person name="Alioto T."/>
            <person name="Alioto T."/>
        </authorList>
    </citation>
    <scope>NUCLEOTIDE SEQUENCE</scope>
</reference>
<sequence length="149" mass="17116">MELHGGEIVMFKIYIFGFSLFVLASTTASNSTEDVEVRLIDHQNAPLVAILDMSKADKRIKQFVRDAIEAKMKTIEETVKSKQLVSDALVVRMRNIEETMKSKQFVSDTIETKIKIIEETVNSKQFLNDTIEAKNQKYRRYCAIYAICK</sequence>
<dbReference type="EMBL" id="UYJE01007078">
    <property type="protein sequence ID" value="VDI51586.1"/>
    <property type="molecule type" value="Genomic_DNA"/>
</dbReference>
<evidence type="ECO:0000313" key="3">
    <source>
        <dbReference type="Proteomes" id="UP000596742"/>
    </source>
</evidence>
<dbReference type="AlphaFoldDB" id="A0A8B6FP14"/>
<evidence type="ECO:0000313" key="2">
    <source>
        <dbReference type="EMBL" id="VDI51586.1"/>
    </source>
</evidence>
<proteinExistence type="predicted"/>
<dbReference type="Proteomes" id="UP000596742">
    <property type="component" value="Unassembled WGS sequence"/>
</dbReference>
<accession>A0A8B6FP14</accession>
<feature type="chain" id="PRO_5033051826" evidence="1">
    <location>
        <begin position="29"/>
        <end position="149"/>
    </location>
</feature>
<evidence type="ECO:0000256" key="1">
    <source>
        <dbReference type="SAM" id="SignalP"/>
    </source>
</evidence>
<comment type="caution">
    <text evidence="2">The sequence shown here is derived from an EMBL/GenBank/DDBJ whole genome shotgun (WGS) entry which is preliminary data.</text>
</comment>
<organism evidence="2 3">
    <name type="scientific">Mytilus galloprovincialis</name>
    <name type="common">Mediterranean mussel</name>
    <dbReference type="NCBI Taxonomy" id="29158"/>
    <lineage>
        <taxon>Eukaryota</taxon>
        <taxon>Metazoa</taxon>
        <taxon>Spiralia</taxon>
        <taxon>Lophotrochozoa</taxon>
        <taxon>Mollusca</taxon>
        <taxon>Bivalvia</taxon>
        <taxon>Autobranchia</taxon>
        <taxon>Pteriomorphia</taxon>
        <taxon>Mytilida</taxon>
        <taxon>Mytiloidea</taxon>
        <taxon>Mytilidae</taxon>
        <taxon>Mytilinae</taxon>
        <taxon>Mytilus</taxon>
    </lineage>
</organism>
<gene>
    <name evidence="2" type="ORF">MGAL_10B090802</name>
</gene>
<keyword evidence="1" id="KW-0732">Signal</keyword>
<protein>
    <submittedName>
        <fullName evidence="2">Uncharacterized protein</fullName>
    </submittedName>
</protein>
<keyword evidence="3" id="KW-1185">Reference proteome</keyword>